<evidence type="ECO:0000313" key="1">
    <source>
        <dbReference type="EMBL" id="SNX50341.1"/>
    </source>
</evidence>
<dbReference type="SUPFAM" id="SSF53850">
    <property type="entry name" value="Periplasmic binding protein-like II"/>
    <property type="match status" value="1"/>
</dbReference>
<evidence type="ECO:0008006" key="3">
    <source>
        <dbReference type="Google" id="ProtNLM"/>
    </source>
</evidence>
<evidence type="ECO:0000313" key="2">
    <source>
        <dbReference type="Proteomes" id="UP000219336"/>
    </source>
</evidence>
<proteinExistence type="predicted"/>
<reference evidence="2" key="1">
    <citation type="submission" date="2016-06" db="EMBL/GenBank/DDBJ databases">
        <authorList>
            <person name="Rodrigo-Torres L."/>
            <person name="Arahal R.D."/>
            <person name="Lucena T."/>
        </authorList>
    </citation>
    <scope>NUCLEOTIDE SEQUENCE [LARGE SCALE GENOMIC DNA]</scope>
    <source>
        <strain evidence="2">CECT8203</strain>
    </source>
</reference>
<dbReference type="AlphaFoldDB" id="A0A240EP85"/>
<dbReference type="Proteomes" id="UP000219336">
    <property type="component" value="Unassembled WGS sequence"/>
</dbReference>
<dbReference type="Gene3D" id="3.40.190.10">
    <property type="entry name" value="Periplasmic binding protein-like II"/>
    <property type="match status" value="1"/>
</dbReference>
<keyword evidence="2" id="KW-1185">Reference proteome</keyword>
<gene>
    <name evidence="1" type="ORF">VTH8203_03996</name>
</gene>
<protein>
    <recommendedName>
        <fullName evidence="3">LysR substrate binding domain protein</fullName>
    </recommendedName>
</protein>
<organism evidence="1 2">
    <name type="scientific">Vibrio thalassae</name>
    <dbReference type="NCBI Taxonomy" id="1243014"/>
    <lineage>
        <taxon>Bacteria</taxon>
        <taxon>Pseudomonadati</taxon>
        <taxon>Pseudomonadota</taxon>
        <taxon>Gammaproteobacteria</taxon>
        <taxon>Vibrionales</taxon>
        <taxon>Vibrionaceae</taxon>
        <taxon>Vibrio</taxon>
    </lineage>
</organism>
<name>A0A240EP85_9VIBR</name>
<sequence>MLGWAPQFDPFQSARVYHLELVETAYSSLYLNIVIEALQQAPNIKLKTKTWNQDTFERLIKRDADFGIGMVEFDERSTNQVQQVPK</sequence>
<dbReference type="EMBL" id="OANU01000119">
    <property type="protein sequence ID" value="SNX50341.1"/>
    <property type="molecule type" value="Genomic_DNA"/>
</dbReference>
<accession>A0A240EP85</accession>